<protein>
    <submittedName>
        <fullName evidence="2">Dinucleotide-utilizing enzyme possibly involved in molybdopterin or thiamin biosynthesis</fullName>
    </submittedName>
</protein>
<dbReference type="InterPro" id="IPR045886">
    <property type="entry name" value="ThiF/MoeB/HesA"/>
</dbReference>
<proteinExistence type="predicted"/>
<dbReference type="OrthoDB" id="9804286at2"/>
<dbReference type="RefSeq" id="WP_012803047.1">
    <property type="nucleotide sequence ID" value="NC_013170.1"/>
</dbReference>
<name>C7MN69_CRYCD</name>
<dbReference type="PANTHER" id="PTHR43267">
    <property type="entry name" value="TRNA THREONYLCARBAMOYLADENOSINE DEHYDRATASE"/>
    <property type="match status" value="1"/>
</dbReference>
<dbReference type="InterPro" id="IPR035985">
    <property type="entry name" value="Ubiquitin-activating_enz"/>
</dbReference>
<feature type="domain" description="THIF-type NAD/FAD binding fold" evidence="1">
    <location>
        <begin position="12"/>
        <end position="236"/>
    </location>
</feature>
<dbReference type="CDD" id="cd00755">
    <property type="entry name" value="YgdL_like"/>
    <property type="match status" value="1"/>
</dbReference>
<evidence type="ECO:0000259" key="1">
    <source>
        <dbReference type="Pfam" id="PF00899"/>
    </source>
</evidence>
<dbReference type="Proteomes" id="UP000000954">
    <property type="component" value="Chromosome"/>
</dbReference>
<dbReference type="STRING" id="469378.Ccur_06440"/>
<dbReference type="eggNOG" id="COG1179">
    <property type="taxonomic scope" value="Bacteria"/>
</dbReference>
<dbReference type="KEGG" id="ccu:Ccur_06440"/>
<dbReference type="Pfam" id="PF00899">
    <property type="entry name" value="ThiF"/>
    <property type="match status" value="1"/>
</dbReference>
<dbReference type="SUPFAM" id="SSF69572">
    <property type="entry name" value="Activating enzymes of the ubiquitin-like proteins"/>
    <property type="match status" value="1"/>
</dbReference>
<evidence type="ECO:0000313" key="3">
    <source>
        <dbReference type="Proteomes" id="UP000000954"/>
    </source>
</evidence>
<gene>
    <name evidence="2" type="ordered locus">Ccur_06440</name>
</gene>
<evidence type="ECO:0000313" key="2">
    <source>
        <dbReference type="EMBL" id="ACU94359.1"/>
    </source>
</evidence>
<dbReference type="GO" id="GO:0061503">
    <property type="term" value="F:tRNA threonylcarbamoyladenosine dehydratase"/>
    <property type="evidence" value="ECO:0007669"/>
    <property type="project" value="TreeGrafter"/>
</dbReference>
<sequence>MEEHRFDRLKLLIGTDAVEKLAQSHVIVMGVGGVGGFAACGLARSGIGSLTLIDRDMYDETNLNRQIGALDSTIGKPKVEVMKQRIAEINPHCRVIARQLLYLPETKDSLNFSSYDYVIDAVDTMTAKLLIIEEAQRAATPVISIMGTGNKLDPTALAVADIAETRICPLARILRKELRRRGIHHVPVVYSTEQSRMPGAADGHTTPVKRGTPPASAIFVPATAGMIAASQVIKNLIETENAPHPHR</sequence>
<accession>C7MN69</accession>
<dbReference type="HOGENOM" id="CLU_013325_4_1_11"/>
<dbReference type="AlphaFoldDB" id="C7MN69"/>
<dbReference type="GO" id="GO:0061504">
    <property type="term" value="P:cyclic threonylcarbamoyladenosine biosynthetic process"/>
    <property type="evidence" value="ECO:0007669"/>
    <property type="project" value="TreeGrafter"/>
</dbReference>
<dbReference type="PANTHER" id="PTHR43267:SF1">
    <property type="entry name" value="TRNA THREONYLCARBAMOYLADENOSINE DEHYDRATASE"/>
    <property type="match status" value="1"/>
</dbReference>
<reference evidence="2 3" key="1">
    <citation type="journal article" date="2009" name="Stand. Genomic Sci.">
        <title>Complete genome sequence of Cryptobacterium curtum type strain (12-3).</title>
        <authorList>
            <person name="Mavrommatis K."/>
            <person name="Pukall R."/>
            <person name="Rohde C."/>
            <person name="Chen F."/>
            <person name="Sims D."/>
            <person name="Brettin T."/>
            <person name="Kuske C."/>
            <person name="Detter J.C."/>
            <person name="Han C."/>
            <person name="Lapidus A."/>
            <person name="Copeland A."/>
            <person name="Glavina Del Rio T."/>
            <person name="Nolan M."/>
            <person name="Lucas S."/>
            <person name="Tice H."/>
            <person name="Cheng J.F."/>
            <person name="Bruce D."/>
            <person name="Goodwin L."/>
            <person name="Pitluck S."/>
            <person name="Ovchinnikova G."/>
            <person name="Pati A."/>
            <person name="Ivanova N."/>
            <person name="Chen A."/>
            <person name="Palaniappan K."/>
            <person name="Chain P."/>
            <person name="D'haeseleer P."/>
            <person name="Goker M."/>
            <person name="Bristow J."/>
            <person name="Eisen J.A."/>
            <person name="Markowitz V."/>
            <person name="Hugenholtz P."/>
            <person name="Rohde M."/>
            <person name="Klenk H.P."/>
            <person name="Kyrpides N.C."/>
        </authorList>
    </citation>
    <scope>NUCLEOTIDE SEQUENCE [LARGE SCALE GENOMIC DNA]</scope>
    <source>
        <strain evidence="3">ATCC 700683 / DSM 15641 / 12-3</strain>
    </source>
</reference>
<dbReference type="GO" id="GO:0008641">
    <property type="term" value="F:ubiquitin-like modifier activating enzyme activity"/>
    <property type="evidence" value="ECO:0007669"/>
    <property type="project" value="InterPro"/>
</dbReference>
<organism evidence="2 3">
    <name type="scientific">Cryptobacterium curtum (strain ATCC 700683 / DSM 15641 / CCUG 43107 / 12-3)</name>
    <dbReference type="NCBI Taxonomy" id="469378"/>
    <lineage>
        <taxon>Bacteria</taxon>
        <taxon>Bacillati</taxon>
        <taxon>Actinomycetota</taxon>
        <taxon>Coriobacteriia</taxon>
        <taxon>Eggerthellales</taxon>
        <taxon>Eggerthellaceae</taxon>
        <taxon>Cryptobacterium</taxon>
    </lineage>
</organism>
<dbReference type="EMBL" id="CP001682">
    <property type="protein sequence ID" value="ACU94359.1"/>
    <property type="molecule type" value="Genomic_DNA"/>
</dbReference>
<dbReference type="InterPro" id="IPR000594">
    <property type="entry name" value="ThiF_NAD_FAD-bd"/>
</dbReference>
<keyword evidence="3" id="KW-1185">Reference proteome</keyword>
<dbReference type="Gene3D" id="3.40.50.720">
    <property type="entry name" value="NAD(P)-binding Rossmann-like Domain"/>
    <property type="match status" value="1"/>
</dbReference>